<evidence type="ECO:0000256" key="4">
    <source>
        <dbReference type="ARBA" id="ARBA00022737"/>
    </source>
</evidence>
<dbReference type="InterPro" id="IPR002088">
    <property type="entry name" value="Prenyl_trans_a"/>
</dbReference>
<comment type="similarity">
    <text evidence="1">Belongs to the protein prenyltransferase subunit alpha family.</text>
</comment>
<dbReference type="KEGG" id="char:105901239"/>
<accession>A0A6P3VYH6</accession>
<organism evidence="6 7">
    <name type="scientific">Clupea harengus</name>
    <name type="common">Atlantic herring</name>
    <dbReference type="NCBI Taxonomy" id="7950"/>
    <lineage>
        <taxon>Eukaryota</taxon>
        <taxon>Metazoa</taxon>
        <taxon>Chordata</taxon>
        <taxon>Craniata</taxon>
        <taxon>Vertebrata</taxon>
        <taxon>Euteleostomi</taxon>
        <taxon>Actinopterygii</taxon>
        <taxon>Neopterygii</taxon>
        <taxon>Teleostei</taxon>
        <taxon>Clupei</taxon>
        <taxon>Clupeiformes</taxon>
        <taxon>Clupeoidei</taxon>
        <taxon>Clupeidae</taxon>
        <taxon>Clupea</taxon>
    </lineage>
</organism>
<feature type="region of interest" description="Disordered" evidence="5">
    <location>
        <begin position="261"/>
        <end position="313"/>
    </location>
</feature>
<evidence type="ECO:0000256" key="2">
    <source>
        <dbReference type="ARBA" id="ARBA00022602"/>
    </source>
</evidence>
<proteinExistence type="inferred from homology"/>
<dbReference type="PANTHER" id="PTHR11129">
    <property type="entry name" value="PROTEIN FARNESYLTRANSFERASE ALPHA SUBUNIT/RAB GERANYLGERANYL TRANSFERASE ALPHA SUBUNIT"/>
    <property type="match status" value="1"/>
</dbReference>
<protein>
    <submittedName>
        <fullName evidence="7">Protein prenyltransferase alpha subunit repeat-containing protein 1</fullName>
    </submittedName>
</protein>
<dbReference type="CTD" id="375743"/>
<dbReference type="GO" id="GO:0005737">
    <property type="term" value="C:cytoplasm"/>
    <property type="evidence" value="ECO:0007669"/>
    <property type="project" value="TreeGrafter"/>
</dbReference>
<dbReference type="SUPFAM" id="SSF48439">
    <property type="entry name" value="Protein prenylyltransferase"/>
    <property type="match status" value="1"/>
</dbReference>
<sequence>MAESEEEVDVLVQRVMKDINNAFKRNPNIDEIGLIPCPEARFNRSPIVLVENKLGVESWCVKFLLPYVHNKLLLYRQRKQWLDREALIDVTCTLLLLNPDFTTAWNVRKELLQCGVLSPEKDLYLGKLALTKFPKSPETWIHRRWVLQRLQREFCPVVGEQKEQADGERGDGEATCHNERLRRLLQEEMRVCADAAGRYPSNYNAWSHRIWVLQHLAKGNLKILHDELSSMRLWVSMHVSDHSGFHYRQFLLKALVRELSQSQSPSQQTQSPASSPLLPSSSSPPPPPQRSPADSPPQSNGEASTTATAPEAHGAPTTFSQLLHDEMELCTDLIESYPGHETLWCHRRHVFYLWHHWKQECDLGQANGGSPNLLNHAQEPPASSHPLLHCPEEAVMASANGQHTDMEVDAKAAAETCSLSDGVQQGGGGGGGGGCYVRDTKRLKRGPTPPCPAPSLSAEDAFVSRILASCRSPEQHRFASAYRKWLDSVIGQ</sequence>
<keyword evidence="4" id="KW-0677">Repeat</keyword>
<dbReference type="Pfam" id="PF01239">
    <property type="entry name" value="PPTA"/>
    <property type="match status" value="4"/>
</dbReference>
<evidence type="ECO:0000256" key="3">
    <source>
        <dbReference type="ARBA" id="ARBA00022679"/>
    </source>
</evidence>
<evidence type="ECO:0000313" key="6">
    <source>
        <dbReference type="Proteomes" id="UP000515152"/>
    </source>
</evidence>
<keyword evidence="2" id="KW-0637">Prenyltransferase</keyword>
<dbReference type="GO" id="GO:0008318">
    <property type="term" value="F:protein prenyltransferase activity"/>
    <property type="evidence" value="ECO:0007669"/>
    <property type="project" value="InterPro"/>
</dbReference>
<name>A0A6P3VYH6_CLUHA</name>
<keyword evidence="3" id="KW-0808">Transferase</keyword>
<feature type="compositionally biased region" description="Low complexity" evidence="5">
    <location>
        <begin position="261"/>
        <end position="281"/>
    </location>
</feature>
<keyword evidence="6" id="KW-1185">Reference proteome</keyword>
<dbReference type="Gene3D" id="1.25.40.120">
    <property type="entry name" value="Protein prenylyltransferase"/>
    <property type="match status" value="1"/>
</dbReference>
<evidence type="ECO:0000256" key="5">
    <source>
        <dbReference type="SAM" id="MobiDB-lite"/>
    </source>
</evidence>
<reference evidence="7" key="1">
    <citation type="submission" date="2025-08" db="UniProtKB">
        <authorList>
            <consortium name="RefSeq"/>
        </authorList>
    </citation>
    <scope>IDENTIFICATION</scope>
</reference>
<evidence type="ECO:0000256" key="1">
    <source>
        <dbReference type="ARBA" id="ARBA00006734"/>
    </source>
</evidence>
<dbReference type="AlphaFoldDB" id="A0A6P3VYH6"/>
<dbReference type="RefSeq" id="XP_012684124.2">
    <property type="nucleotide sequence ID" value="XM_012828670.3"/>
</dbReference>
<evidence type="ECO:0000313" key="7">
    <source>
        <dbReference type="RefSeq" id="XP_012684124.2"/>
    </source>
</evidence>
<dbReference type="OrthoDB" id="5358702at2759"/>
<dbReference type="PANTHER" id="PTHR11129:SF3">
    <property type="entry name" value="PROTEIN PRENYLTRANSFERASE ALPHA SUBUNIT REPEAT-CONTAINING PROTEIN 1"/>
    <property type="match status" value="1"/>
</dbReference>
<dbReference type="GeneID" id="105901239"/>
<dbReference type="Proteomes" id="UP000515152">
    <property type="component" value="Chromosome 7"/>
</dbReference>
<gene>
    <name evidence="7" type="primary">ptar1</name>
</gene>
<dbReference type="PROSITE" id="PS51147">
    <property type="entry name" value="PFTA"/>
    <property type="match status" value="2"/>
</dbReference>